<comment type="caution">
    <text evidence="6">The sequence shown here is derived from an EMBL/GenBank/DDBJ whole genome shotgun (WGS) entry which is preliminary data.</text>
</comment>
<dbReference type="InterPro" id="IPR000086">
    <property type="entry name" value="NUDIX_hydrolase_dom"/>
</dbReference>
<keyword evidence="7" id="KW-1185">Reference proteome</keyword>
<dbReference type="Gene3D" id="3.90.79.10">
    <property type="entry name" value="Nucleoside Triphosphate Pyrophosphohydrolase"/>
    <property type="match status" value="1"/>
</dbReference>
<evidence type="ECO:0000256" key="2">
    <source>
        <dbReference type="ARBA" id="ARBA00023015"/>
    </source>
</evidence>
<sequence length="530" mass="57499">MIEDLLRELAPRVLGALVRHHGGFDTCEDAVQEALLAAALQWPEQGVPSNPVGWLITVASRRWTEQWRSDTARRRREETVFARTPADPVVVPDADDTLTLLFLCCHPSLTPVSQVALTLRAVGGLTTAEIARAFLVPESTVGQRISRAKKQIKAGGAQFKMPPEGERAERLASVLGVLYLIFTEGHTASSGAELHRVDLTAEAIRLTRQLHASLPGDGEVAGLLALMLLTDARRPARTRADGALVPLAEQDRTLWSSSMLAEGTELLTHALASAPIGPYQLQASIAAVHGEAARAEDTDWPQILTLYGLLHTLAPGPMVTLNRLVAFAMVHGPRAALERLAEAEAEPALAGHHRLAAVRAHLLELAGAHDAAREHYRLAAARTLSEPERRYLEDKAGSPMTIDKIAWIHLRDGRILGARSRGKDTYYLPGGKRDPGETDLQTLVREIEEELAVTIVPGSVAAAGTFSAQAHGKSAGTEVRMTCYTADYEGTLRASQEVEEIGWLTYADRDRLSPVGRLVFDHLHEAGLLK</sequence>
<dbReference type="PANTHER" id="PTHR47756:SF2">
    <property type="entry name" value="BLL6612 PROTEIN"/>
    <property type="match status" value="1"/>
</dbReference>
<dbReference type="InterPro" id="IPR036388">
    <property type="entry name" value="WH-like_DNA-bd_sf"/>
</dbReference>
<evidence type="ECO:0000313" key="7">
    <source>
        <dbReference type="Proteomes" id="UP000741013"/>
    </source>
</evidence>
<dbReference type="Gene3D" id="1.10.1740.10">
    <property type="match status" value="1"/>
</dbReference>
<dbReference type="PROSITE" id="PS51462">
    <property type="entry name" value="NUDIX"/>
    <property type="match status" value="1"/>
</dbReference>
<dbReference type="PANTHER" id="PTHR47756">
    <property type="entry name" value="BLL6612 PROTEIN-RELATED"/>
    <property type="match status" value="1"/>
</dbReference>
<evidence type="ECO:0000256" key="3">
    <source>
        <dbReference type="ARBA" id="ARBA00023082"/>
    </source>
</evidence>
<evidence type="ECO:0000313" key="6">
    <source>
        <dbReference type="EMBL" id="MBP2183978.1"/>
    </source>
</evidence>
<keyword evidence="3" id="KW-0731">Sigma factor</keyword>
<evidence type="ECO:0000259" key="5">
    <source>
        <dbReference type="PROSITE" id="PS51462"/>
    </source>
</evidence>
<dbReference type="Proteomes" id="UP000741013">
    <property type="component" value="Unassembled WGS sequence"/>
</dbReference>
<dbReference type="SUPFAM" id="SSF55811">
    <property type="entry name" value="Nudix"/>
    <property type="match status" value="1"/>
</dbReference>
<dbReference type="InterPro" id="IPR013324">
    <property type="entry name" value="RNA_pol_sigma_r3/r4-like"/>
</dbReference>
<dbReference type="Gene3D" id="1.10.10.10">
    <property type="entry name" value="Winged helix-like DNA-binding domain superfamily/Winged helix DNA-binding domain"/>
    <property type="match status" value="1"/>
</dbReference>
<dbReference type="EMBL" id="JAGGMS010000001">
    <property type="protein sequence ID" value="MBP2183978.1"/>
    <property type="molecule type" value="Genomic_DNA"/>
</dbReference>
<keyword evidence="2" id="KW-0805">Transcription regulation</keyword>
<accession>A0ABS4PX19</accession>
<evidence type="ECO:0000256" key="1">
    <source>
        <dbReference type="ARBA" id="ARBA00010641"/>
    </source>
</evidence>
<organism evidence="6 7">
    <name type="scientific">Amycolatopsis magusensis</name>
    <dbReference type="NCBI Taxonomy" id="882444"/>
    <lineage>
        <taxon>Bacteria</taxon>
        <taxon>Bacillati</taxon>
        <taxon>Actinomycetota</taxon>
        <taxon>Actinomycetes</taxon>
        <taxon>Pseudonocardiales</taxon>
        <taxon>Pseudonocardiaceae</taxon>
        <taxon>Amycolatopsis</taxon>
    </lineage>
</organism>
<gene>
    <name evidence="6" type="ORF">JOM49_005504</name>
</gene>
<proteinExistence type="inferred from homology"/>
<protein>
    <submittedName>
        <fullName evidence="6">RNA polymerase sigma factor (Sigma-70 family)</fullName>
    </submittedName>
</protein>
<dbReference type="SUPFAM" id="SSF88946">
    <property type="entry name" value="Sigma2 domain of RNA polymerase sigma factors"/>
    <property type="match status" value="1"/>
</dbReference>
<dbReference type="InterPro" id="IPR046531">
    <property type="entry name" value="DUF6596"/>
</dbReference>
<dbReference type="InterPro" id="IPR015797">
    <property type="entry name" value="NUDIX_hydrolase-like_dom_sf"/>
</dbReference>
<dbReference type="Pfam" id="PF00293">
    <property type="entry name" value="NUDIX"/>
    <property type="match status" value="1"/>
</dbReference>
<dbReference type="CDD" id="cd04690">
    <property type="entry name" value="NUDIX_Hydrolase"/>
    <property type="match status" value="1"/>
</dbReference>
<dbReference type="InterPro" id="IPR013249">
    <property type="entry name" value="RNA_pol_sigma70_r4_t2"/>
</dbReference>
<feature type="domain" description="Nudix hydrolase" evidence="5">
    <location>
        <begin position="399"/>
        <end position="530"/>
    </location>
</feature>
<dbReference type="SUPFAM" id="SSF88659">
    <property type="entry name" value="Sigma3 and sigma4 domains of RNA polymerase sigma factors"/>
    <property type="match status" value="1"/>
</dbReference>
<keyword evidence="4" id="KW-0804">Transcription</keyword>
<reference evidence="6 7" key="1">
    <citation type="submission" date="2021-03" db="EMBL/GenBank/DDBJ databases">
        <title>Sequencing the genomes of 1000 actinobacteria strains.</title>
        <authorList>
            <person name="Klenk H.-P."/>
        </authorList>
    </citation>
    <scope>NUCLEOTIDE SEQUENCE [LARGE SCALE GENOMIC DNA]</scope>
    <source>
        <strain evidence="6 7">DSM 45510</strain>
    </source>
</reference>
<dbReference type="InterPro" id="IPR007627">
    <property type="entry name" value="RNA_pol_sigma70_r2"/>
</dbReference>
<dbReference type="InterPro" id="IPR013325">
    <property type="entry name" value="RNA_pol_sigma_r2"/>
</dbReference>
<evidence type="ECO:0000256" key="4">
    <source>
        <dbReference type="ARBA" id="ARBA00023163"/>
    </source>
</evidence>
<dbReference type="Pfam" id="PF08281">
    <property type="entry name" value="Sigma70_r4_2"/>
    <property type="match status" value="1"/>
</dbReference>
<dbReference type="Pfam" id="PF04542">
    <property type="entry name" value="Sigma70_r2"/>
    <property type="match status" value="1"/>
</dbReference>
<dbReference type="Pfam" id="PF20239">
    <property type="entry name" value="DUF6596"/>
    <property type="match status" value="1"/>
</dbReference>
<name>A0ABS4PX19_9PSEU</name>
<comment type="similarity">
    <text evidence="1">Belongs to the sigma-70 factor family. ECF subfamily.</text>
</comment>